<dbReference type="PANTHER" id="PTHR23500:SF463">
    <property type="entry name" value="MAJOR FACILITATOR SUPERFAMILY (MFS) PROFILE DOMAIN-CONTAINING PROTEIN"/>
    <property type="match status" value="1"/>
</dbReference>
<evidence type="ECO:0008006" key="10">
    <source>
        <dbReference type="Google" id="ProtNLM"/>
    </source>
</evidence>
<dbReference type="AlphaFoldDB" id="A0A8T0R7Q2"/>
<dbReference type="GO" id="GO:0015144">
    <property type="term" value="F:carbohydrate transmembrane transporter activity"/>
    <property type="evidence" value="ECO:0007669"/>
    <property type="project" value="InterPro"/>
</dbReference>
<gene>
    <name evidence="8" type="ORF">PVAP13_6KG067070</name>
</gene>
<dbReference type="PANTHER" id="PTHR23500">
    <property type="entry name" value="SOLUTE CARRIER FAMILY 2, FACILITATED GLUCOSE TRANSPORTER"/>
    <property type="match status" value="1"/>
</dbReference>
<dbReference type="InterPro" id="IPR045262">
    <property type="entry name" value="STP/PLT_plant"/>
</dbReference>
<dbReference type="Proteomes" id="UP000823388">
    <property type="component" value="Chromosome 6K"/>
</dbReference>
<evidence type="ECO:0000256" key="5">
    <source>
        <dbReference type="ARBA" id="ARBA00022989"/>
    </source>
</evidence>
<keyword evidence="4 7" id="KW-0812">Transmembrane</keyword>
<proteinExistence type="inferred from homology"/>
<name>A0A8T0R7Q2_PANVG</name>
<evidence type="ECO:0000256" key="2">
    <source>
        <dbReference type="ARBA" id="ARBA00010992"/>
    </source>
</evidence>
<sequence length="215" mass="22627">MDAIDRRGTIVLANTFLMAVVRAMSMGGSYGASLVACFVTSVVGVGFGIAGLPLCLGWHVMFALGVPPPLVLATGILTNVLMLYSLRVFKVAGISSNCTFLAATVAIGSVRTLSIFVPTLLADRLGRRPLLLASAPASLHRSPHSGPSCACVVMTDDNRQRSGMHGIRGFACHGALDRPGACTPAQLWWRVCKCVRLRAAAGDESPELGHRLLAK</sequence>
<comment type="caution">
    <text evidence="8">The sequence shown here is derived from an EMBL/GenBank/DDBJ whole genome shotgun (WGS) entry which is preliminary data.</text>
</comment>
<comment type="subcellular location">
    <subcellularLocation>
        <location evidence="1">Membrane</location>
    </subcellularLocation>
</comment>
<evidence type="ECO:0000256" key="4">
    <source>
        <dbReference type="ARBA" id="ARBA00022692"/>
    </source>
</evidence>
<dbReference type="Pfam" id="PF00083">
    <property type="entry name" value="Sugar_tr"/>
    <property type="match status" value="1"/>
</dbReference>
<keyword evidence="6 7" id="KW-0472">Membrane</keyword>
<dbReference type="EMBL" id="CM029047">
    <property type="protein sequence ID" value="KAG2581812.1"/>
    <property type="molecule type" value="Genomic_DNA"/>
</dbReference>
<evidence type="ECO:0000256" key="1">
    <source>
        <dbReference type="ARBA" id="ARBA00004370"/>
    </source>
</evidence>
<evidence type="ECO:0000256" key="6">
    <source>
        <dbReference type="ARBA" id="ARBA00023136"/>
    </source>
</evidence>
<feature type="transmembrane region" description="Helical" evidence="7">
    <location>
        <begin position="30"/>
        <end position="58"/>
    </location>
</feature>
<comment type="similarity">
    <text evidence="2">Belongs to the major facilitator superfamily. Sugar transporter (TC 2.A.1.1) family.</text>
</comment>
<keyword evidence="3" id="KW-0813">Transport</keyword>
<evidence type="ECO:0000313" key="9">
    <source>
        <dbReference type="Proteomes" id="UP000823388"/>
    </source>
</evidence>
<feature type="transmembrane region" description="Helical" evidence="7">
    <location>
        <begin position="70"/>
        <end position="89"/>
    </location>
</feature>
<accession>A0A8T0R7Q2</accession>
<evidence type="ECO:0000256" key="3">
    <source>
        <dbReference type="ARBA" id="ARBA00022448"/>
    </source>
</evidence>
<evidence type="ECO:0000256" key="7">
    <source>
        <dbReference type="SAM" id="Phobius"/>
    </source>
</evidence>
<organism evidence="8 9">
    <name type="scientific">Panicum virgatum</name>
    <name type="common">Blackwell switchgrass</name>
    <dbReference type="NCBI Taxonomy" id="38727"/>
    <lineage>
        <taxon>Eukaryota</taxon>
        <taxon>Viridiplantae</taxon>
        <taxon>Streptophyta</taxon>
        <taxon>Embryophyta</taxon>
        <taxon>Tracheophyta</taxon>
        <taxon>Spermatophyta</taxon>
        <taxon>Magnoliopsida</taxon>
        <taxon>Liliopsida</taxon>
        <taxon>Poales</taxon>
        <taxon>Poaceae</taxon>
        <taxon>PACMAD clade</taxon>
        <taxon>Panicoideae</taxon>
        <taxon>Panicodae</taxon>
        <taxon>Paniceae</taxon>
        <taxon>Panicinae</taxon>
        <taxon>Panicum</taxon>
        <taxon>Panicum sect. Hiantes</taxon>
    </lineage>
</organism>
<dbReference type="Gene3D" id="1.20.1250.20">
    <property type="entry name" value="MFS general substrate transporter like domains"/>
    <property type="match status" value="1"/>
</dbReference>
<dbReference type="InterPro" id="IPR036259">
    <property type="entry name" value="MFS_trans_sf"/>
</dbReference>
<reference evidence="8" key="1">
    <citation type="submission" date="2020-05" db="EMBL/GenBank/DDBJ databases">
        <title>WGS assembly of Panicum virgatum.</title>
        <authorList>
            <person name="Lovell J.T."/>
            <person name="Jenkins J."/>
            <person name="Shu S."/>
            <person name="Juenger T.E."/>
            <person name="Schmutz J."/>
        </authorList>
    </citation>
    <scope>NUCLEOTIDE SEQUENCE</scope>
    <source>
        <strain evidence="8">AP13</strain>
    </source>
</reference>
<feature type="transmembrane region" description="Helical" evidence="7">
    <location>
        <begin position="101"/>
        <end position="122"/>
    </location>
</feature>
<dbReference type="InterPro" id="IPR005828">
    <property type="entry name" value="MFS_sugar_transport-like"/>
</dbReference>
<keyword evidence="9" id="KW-1185">Reference proteome</keyword>
<evidence type="ECO:0000313" key="8">
    <source>
        <dbReference type="EMBL" id="KAG2581812.1"/>
    </source>
</evidence>
<protein>
    <recommendedName>
        <fullName evidence="10">Major facilitator superfamily (MFS) profile domain-containing protein</fullName>
    </recommendedName>
</protein>
<keyword evidence="5 7" id="KW-1133">Transmembrane helix</keyword>
<dbReference type="GO" id="GO:0016020">
    <property type="term" value="C:membrane"/>
    <property type="evidence" value="ECO:0007669"/>
    <property type="project" value="UniProtKB-SubCell"/>
</dbReference>